<organism evidence="2 3">
    <name type="scientific">Paractinoplanes tereljensis</name>
    <dbReference type="NCBI Taxonomy" id="571912"/>
    <lineage>
        <taxon>Bacteria</taxon>
        <taxon>Bacillati</taxon>
        <taxon>Actinomycetota</taxon>
        <taxon>Actinomycetes</taxon>
        <taxon>Micromonosporales</taxon>
        <taxon>Micromonosporaceae</taxon>
        <taxon>Paractinoplanes</taxon>
    </lineage>
</organism>
<dbReference type="GO" id="GO:0008233">
    <property type="term" value="F:peptidase activity"/>
    <property type="evidence" value="ECO:0007669"/>
    <property type="project" value="InterPro"/>
</dbReference>
<dbReference type="Gene3D" id="3.30.1380.10">
    <property type="match status" value="1"/>
</dbReference>
<dbReference type="EMBL" id="BOMY01000033">
    <property type="protein sequence ID" value="GIF22117.1"/>
    <property type="molecule type" value="Genomic_DNA"/>
</dbReference>
<dbReference type="InterPro" id="IPR009045">
    <property type="entry name" value="Zn_M74/Hedgehog-like"/>
</dbReference>
<evidence type="ECO:0000313" key="3">
    <source>
        <dbReference type="Proteomes" id="UP000623608"/>
    </source>
</evidence>
<proteinExistence type="predicted"/>
<gene>
    <name evidence="2" type="ORF">Ate02nite_48470</name>
</gene>
<accession>A0A919TVN3</accession>
<dbReference type="Proteomes" id="UP000623608">
    <property type="component" value="Unassembled WGS sequence"/>
</dbReference>
<dbReference type="InterPro" id="IPR018392">
    <property type="entry name" value="LysM"/>
</dbReference>
<evidence type="ECO:0000259" key="1">
    <source>
        <dbReference type="PROSITE" id="PS51782"/>
    </source>
</evidence>
<dbReference type="InterPro" id="IPR036779">
    <property type="entry name" value="LysM_dom_sf"/>
</dbReference>
<name>A0A919TVN3_9ACTN</name>
<sequence>MRFSISDYSISPKGKGWKNGWPEDRSRDMVRVKADRSGTKVNVHKRIAALVDMLLDETERRGYRLDPKRCGGYVNRPIKNTQKASNHSWGLAIDLNWDKNPERFDGVLRTNLSPWVVPLWNRFGFAWGGNYSGKHKDPMHFEFMGSPDDAEDMLSKARRDLGHTKPGTLEKYTVKAGDTLSTIARRLNIPGGWQALYQLNKDAIGPDPDLIPVGLVLRLP</sequence>
<dbReference type="Gene3D" id="3.10.350.10">
    <property type="entry name" value="LysM domain"/>
    <property type="match status" value="1"/>
</dbReference>
<dbReference type="Pfam" id="PF13539">
    <property type="entry name" value="Peptidase_M15_4"/>
    <property type="match status" value="1"/>
</dbReference>
<reference evidence="2" key="1">
    <citation type="submission" date="2021-01" db="EMBL/GenBank/DDBJ databases">
        <title>Whole genome shotgun sequence of Actinoplanes tereljensis NBRC 105297.</title>
        <authorList>
            <person name="Komaki H."/>
            <person name="Tamura T."/>
        </authorList>
    </citation>
    <scope>NUCLEOTIDE SEQUENCE</scope>
    <source>
        <strain evidence="2">NBRC 105297</strain>
    </source>
</reference>
<dbReference type="RefSeq" id="WP_203809305.1">
    <property type="nucleotide sequence ID" value="NZ_BOMY01000033.1"/>
</dbReference>
<dbReference type="SUPFAM" id="SSF55166">
    <property type="entry name" value="Hedgehog/DD-peptidase"/>
    <property type="match status" value="1"/>
</dbReference>
<dbReference type="AlphaFoldDB" id="A0A919TVN3"/>
<dbReference type="CDD" id="cd00118">
    <property type="entry name" value="LysM"/>
    <property type="match status" value="1"/>
</dbReference>
<feature type="domain" description="LysM" evidence="1">
    <location>
        <begin position="170"/>
        <end position="219"/>
    </location>
</feature>
<evidence type="ECO:0000313" key="2">
    <source>
        <dbReference type="EMBL" id="GIF22117.1"/>
    </source>
</evidence>
<dbReference type="InterPro" id="IPR039561">
    <property type="entry name" value="Peptidase_M15C"/>
</dbReference>
<dbReference type="Pfam" id="PF01476">
    <property type="entry name" value="LysM"/>
    <property type="match status" value="1"/>
</dbReference>
<protein>
    <recommendedName>
        <fullName evidence="1">LysM domain-containing protein</fullName>
    </recommendedName>
</protein>
<dbReference type="PROSITE" id="PS51782">
    <property type="entry name" value="LYSM"/>
    <property type="match status" value="1"/>
</dbReference>
<dbReference type="SUPFAM" id="SSF54106">
    <property type="entry name" value="LysM domain"/>
    <property type="match status" value="1"/>
</dbReference>
<dbReference type="SMART" id="SM00257">
    <property type="entry name" value="LysM"/>
    <property type="match status" value="1"/>
</dbReference>
<keyword evidence="3" id="KW-1185">Reference proteome</keyword>
<comment type="caution">
    <text evidence="2">The sequence shown here is derived from an EMBL/GenBank/DDBJ whole genome shotgun (WGS) entry which is preliminary data.</text>
</comment>